<name>A0A8I1N0D8_THIA3</name>
<dbReference type="AlphaFoldDB" id="A0A8I1N0D8"/>
<protein>
    <recommendedName>
        <fullName evidence="4">LTXXQ motif family protein</fullName>
    </recommendedName>
</protein>
<organism evidence="2 3">
    <name type="scientific">Thiomonas arsenitoxydans (strain DSM 22701 / CIP 110005 / 3As)</name>
    <dbReference type="NCBI Taxonomy" id="426114"/>
    <lineage>
        <taxon>Bacteria</taxon>
        <taxon>Pseudomonadati</taxon>
        <taxon>Pseudomonadota</taxon>
        <taxon>Betaproteobacteria</taxon>
        <taxon>Burkholderiales</taxon>
        <taxon>Thiomonas</taxon>
    </lineage>
</organism>
<dbReference type="Gene3D" id="1.20.120.1490">
    <property type="match status" value="1"/>
</dbReference>
<sequence length="163" mass="18028">MLTSTQQRFKRSAAAFFLCSLLGFVAPMQSARAERPAYDLGEPVIALVPIIKQHEKALKLDAAQQEQFAQWLKTAPAKRQAAEDKLANTRLQLRAALLDGMGDTPERQALIEDIGKQEAALVAMRAGCVDRMRTLLNPEQFKEVVALYKASLHKTHATQSAAR</sequence>
<dbReference type="Proteomes" id="UP000664800">
    <property type="component" value="Unassembled WGS sequence"/>
</dbReference>
<dbReference type="EMBL" id="JAFKMR010000035">
    <property type="protein sequence ID" value="MBN8745603.1"/>
    <property type="molecule type" value="Genomic_DNA"/>
</dbReference>
<gene>
    <name evidence="2" type="ORF">J0I24_15080</name>
</gene>
<reference evidence="2" key="1">
    <citation type="submission" date="2021-02" db="EMBL/GenBank/DDBJ databases">
        <title>Thiocyanate and organic carbon inputs drive convergent selection for specific autotrophic Afipia and Thiobacillus strains within complex microbiomes.</title>
        <authorList>
            <person name="Huddy R.J."/>
            <person name="Sachdeva R."/>
            <person name="Kadzinga F."/>
            <person name="Kantor R.S."/>
            <person name="Harrison S.T.L."/>
            <person name="Banfield J.F."/>
        </authorList>
    </citation>
    <scope>NUCLEOTIDE SEQUENCE</scope>
    <source>
        <strain evidence="2">SCN18_13_7_16_R3_B_64_19</strain>
    </source>
</reference>
<accession>A0A8I1N0D8</accession>
<dbReference type="RefSeq" id="WP_276732557.1">
    <property type="nucleotide sequence ID" value="NZ_JAFKMR010000035.1"/>
</dbReference>
<evidence type="ECO:0000313" key="2">
    <source>
        <dbReference type="EMBL" id="MBN8745603.1"/>
    </source>
</evidence>
<comment type="caution">
    <text evidence="2">The sequence shown here is derived from an EMBL/GenBank/DDBJ whole genome shotgun (WGS) entry which is preliminary data.</text>
</comment>
<feature type="signal peptide" evidence="1">
    <location>
        <begin position="1"/>
        <end position="33"/>
    </location>
</feature>
<keyword evidence="1" id="KW-0732">Signal</keyword>
<evidence type="ECO:0000313" key="3">
    <source>
        <dbReference type="Proteomes" id="UP000664800"/>
    </source>
</evidence>
<evidence type="ECO:0000256" key="1">
    <source>
        <dbReference type="SAM" id="SignalP"/>
    </source>
</evidence>
<evidence type="ECO:0008006" key="4">
    <source>
        <dbReference type="Google" id="ProtNLM"/>
    </source>
</evidence>
<proteinExistence type="predicted"/>
<feature type="chain" id="PRO_5034098116" description="LTXXQ motif family protein" evidence="1">
    <location>
        <begin position="34"/>
        <end position="163"/>
    </location>
</feature>